<sequence>MVKLLKKKRRLRRMKKWELSHPDEHAVKRISQRFDLSEIAARVLVNRGIDTEEAARSFLFTDETCQHDPFLFKDMEKAVETLLQVRSEGQLVLIHGDYDVDGITSAVVLKEFLEENGWKVDVYIPHRIEEGYGVQKENVLSFKEMGVSCLVTVDCGITAVESIDLAKRLGMRVIVTDHHEVNGDIPPADAVVNPKVPGEDYPFRDLAGVGVTYKLVQALAQVLKYPDVEKYLELVALGTVADMVSLLDENRYFVKKGIELLMKTERLGLKKLLEKLGLKKLTSHDISYKIAPRLNAAGRMGSATDAFVLLTMKDPARTEGVVERLMELNNERRRIERQIYKEAVEKIEANDLWKDPIIVVAGENWHVGVIGIVAAKLANRYEKPVAVVSLSDEYAKGSIRSYNGYDIMNAFSGDVLEIFDEIGGHSSAAGFSLRKEHLESFKEYMKNVALEMKDEKVMVDAEVSLNDVDERFIEDIQLLMPFGQGNPEPVLLFSNLLIEKIHFFGEDNSNVFLHLKDGERKLEVIGYNFKSLSNSFSALPVAPTRGSVVVNLRPMGDGLSYYLVSLDVKPIFRVKSKEVSSLLKKAKEKKLLVRIPYPSRTKFLLSVKEETGGRLGIISLTNASAQNVSGCLARYSSSNASGYVNSVFTRGLENDIVVFTLVGFLKHLPLNDFDMFIVNEFQDFVSYSHNSQVQEFLNLLEKYPGKFLFVSSMKNPALEDFLRNSEYEVVDLKTNELEEFLFSDQRGRFDLETLAGSSGFSIVVSEKRLIPNIYKKLGKKAVVYYAGMDLEKKLKVVGLIESGSARKAILTSNTDGLPTHIRGDIIFYDFPFSIYEIVDLLRRRAVINLCYSSQDMKRRRAELERLFPSPDKLEEIACATEKTKDRTELEKILESDYGIKGNVLKDLYMDLIEELRSGKTPWRVLEGDLEKRVFEDTVSVLTEDLKDLYSFFRDRVIR</sequence>
<dbReference type="Pfam" id="PF02272">
    <property type="entry name" value="DHHA1"/>
    <property type="match status" value="1"/>
</dbReference>
<accession>B9K8M2</accession>
<feature type="domain" description="RecJ OB" evidence="9">
    <location>
        <begin position="459"/>
        <end position="534"/>
    </location>
</feature>
<dbReference type="InterPro" id="IPR004610">
    <property type="entry name" value="RecJ"/>
</dbReference>
<dbReference type="Proteomes" id="UP000000445">
    <property type="component" value="Chromosome"/>
</dbReference>
<dbReference type="InterPro" id="IPR003156">
    <property type="entry name" value="DHHA1_dom"/>
</dbReference>
<dbReference type="Pfam" id="PF01368">
    <property type="entry name" value="DHH"/>
    <property type="match status" value="1"/>
</dbReference>
<dbReference type="eggNOG" id="COG0608">
    <property type="taxonomic scope" value="Bacteria"/>
</dbReference>
<dbReference type="GO" id="GO:0003676">
    <property type="term" value="F:nucleic acid binding"/>
    <property type="evidence" value="ECO:0007669"/>
    <property type="project" value="InterPro"/>
</dbReference>
<evidence type="ECO:0000256" key="5">
    <source>
        <dbReference type="ARBA" id="ARBA00022839"/>
    </source>
</evidence>
<evidence type="ECO:0000259" key="7">
    <source>
        <dbReference type="Pfam" id="PF01368"/>
    </source>
</evidence>
<dbReference type="InterPro" id="IPR001667">
    <property type="entry name" value="DDH_dom"/>
</dbReference>
<feature type="domain" description="DHHA1" evidence="8">
    <location>
        <begin position="356"/>
        <end position="448"/>
    </location>
</feature>
<dbReference type="AlphaFoldDB" id="B9K8M2"/>
<dbReference type="PANTHER" id="PTHR30255:SF2">
    <property type="entry name" value="SINGLE-STRANDED-DNA-SPECIFIC EXONUCLEASE RECJ"/>
    <property type="match status" value="1"/>
</dbReference>
<keyword evidence="11" id="KW-1185">Reference proteome</keyword>
<dbReference type="HOGENOM" id="CLU_009736_3_0_0"/>
<dbReference type="InterPro" id="IPR038763">
    <property type="entry name" value="DHH_sf"/>
</dbReference>
<gene>
    <name evidence="10" type="ordered locus">CTN_1129</name>
</gene>
<comment type="similarity">
    <text evidence="1">Belongs to the RecJ family.</text>
</comment>
<evidence type="ECO:0000313" key="11">
    <source>
        <dbReference type="Proteomes" id="UP000000445"/>
    </source>
</evidence>
<keyword evidence="6" id="KW-0175">Coiled coil</keyword>
<organism evidence="10 11">
    <name type="scientific">Thermotoga neapolitana (strain ATCC 49049 / DSM 4359 / NBRC 107923 / NS-E)</name>
    <dbReference type="NCBI Taxonomy" id="309803"/>
    <lineage>
        <taxon>Bacteria</taxon>
        <taxon>Thermotogati</taxon>
        <taxon>Thermotogota</taxon>
        <taxon>Thermotogae</taxon>
        <taxon>Thermotogales</taxon>
        <taxon>Thermotogaceae</taxon>
        <taxon>Thermotoga</taxon>
    </lineage>
</organism>
<dbReference type="GO" id="GO:0006281">
    <property type="term" value="P:DNA repair"/>
    <property type="evidence" value="ECO:0007669"/>
    <property type="project" value="InterPro"/>
</dbReference>
<dbReference type="PANTHER" id="PTHR30255">
    <property type="entry name" value="SINGLE-STRANDED-DNA-SPECIFIC EXONUCLEASE RECJ"/>
    <property type="match status" value="1"/>
</dbReference>
<evidence type="ECO:0000256" key="2">
    <source>
        <dbReference type="ARBA" id="ARBA00019841"/>
    </source>
</evidence>
<evidence type="ECO:0000256" key="1">
    <source>
        <dbReference type="ARBA" id="ARBA00005915"/>
    </source>
</evidence>
<evidence type="ECO:0000256" key="3">
    <source>
        <dbReference type="ARBA" id="ARBA00022722"/>
    </source>
</evidence>
<dbReference type="NCBIfam" id="TIGR00644">
    <property type="entry name" value="recJ"/>
    <property type="match status" value="1"/>
</dbReference>
<dbReference type="InterPro" id="IPR051673">
    <property type="entry name" value="SSDNA_exonuclease_RecJ"/>
</dbReference>
<dbReference type="Gene3D" id="3.10.310.30">
    <property type="match status" value="1"/>
</dbReference>
<dbReference type="InterPro" id="IPR041122">
    <property type="entry name" value="RecJ_OB"/>
</dbReference>
<evidence type="ECO:0000259" key="8">
    <source>
        <dbReference type="Pfam" id="PF02272"/>
    </source>
</evidence>
<evidence type="ECO:0000256" key="6">
    <source>
        <dbReference type="SAM" id="Coils"/>
    </source>
</evidence>
<keyword evidence="3" id="KW-0540">Nuclease</keyword>
<keyword evidence="4" id="KW-0378">Hydrolase</keyword>
<dbReference type="KEGG" id="tna:CTN_1129"/>
<dbReference type="SUPFAM" id="SSF64182">
    <property type="entry name" value="DHH phosphoesterases"/>
    <property type="match status" value="1"/>
</dbReference>
<feature type="coiled-coil region" evidence="6">
    <location>
        <begin position="318"/>
        <end position="345"/>
    </location>
</feature>
<reference evidence="10 11" key="1">
    <citation type="journal article" date="2009" name="Biosci. Biotechnol. Biochem.">
        <title>WeGAS: a web-based microbial genome annotation system.</title>
        <authorList>
            <person name="Lee D."/>
            <person name="Seo H."/>
            <person name="Park C."/>
            <person name="Park K."/>
        </authorList>
    </citation>
    <scope>NUCLEOTIDE SEQUENCE [LARGE SCALE GENOMIC DNA]</scope>
    <source>
        <strain evidence="11">ATCC 49049 / DSM 4359 / NBRC 107923 / NS-E</strain>
    </source>
</reference>
<dbReference type="Pfam" id="PF17768">
    <property type="entry name" value="RecJ_OB"/>
    <property type="match status" value="1"/>
</dbReference>
<proteinExistence type="inferred from homology"/>
<name>B9K8M2_THENN</name>
<keyword evidence="5 10" id="KW-0269">Exonuclease</keyword>
<evidence type="ECO:0000313" key="10">
    <source>
        <dbReference type="EMBL" id="ACM23305.1"/>
    </source>
</evidence>
<protein>
    <recommendedName>
        <fullName evidence="2">Single-stranded-DNA-specific exonuclease RecJ</fullName>
    </recommendedName>
</protein>
<dbReference type="EMBL" id="CP000916">
    <property type="protein sequence ID" value="ACM23305.1"/>
    <property type="molecule type" value="Genomic_DNA"/>
</dbReference>
<dbReference type="Gene3D" id="3.90.1640.30">
    <property type="match status" value="1"/>
</dbReference>
<dbReference type="GO" id="GO:0008409">
    <property type="term" value="F:5'-3' exonuclease activity"/>
    <property type="evidence" value="ECO:0007669"/>
    <property type="project" value="InterPro"/>
</dbReference>
<evidence type="ECO:0000256" key="4">
    <source>
        <dbReference type="ARBA" id="ARBA00022801"/>
    </source>
</evidence>
<dbReference type="STRING" id="309803.CTN_1129"/>
<feature type="domain" description="DDH" evidence="7">
    <location>
        <begin position="92"/>
        <end position="239"/>
    </location>
</feature>
<evidence type="ECO:0000259" key="9">
    <source>
        <dbReference type="Pfam" id="PF17768"/>
    </source>
</evidence>
<dbReference type="GO" id="GO:0006310">
    <property type="term" value="P:DNA recombination"/>
    <property type="evidence" value="ECO:0007669"/>
    <property type="project" value="InterPro"/>
</dbReference>